<evidence type="ECO:0000313" key="2">
    <source>
        <dbReference type="EMBL" id="CZT46106.1"/>
    </source>
</evidence>
<dbReference type="Proteomes" id="UP000177625">
    <property type="component" value="Unassembled WGS sequence"/>
</dbReference>
<evidence type="ECO:0000313" key="3">
    <source>
        <dbReference type="Proteomes" id="UP000177625"/>
    </source>
</evidence>
<reference evidence="3" key="1">
    <citation type="submission" date="2016-03" db="EMBL/GenBank/DDBJ databases">
        <authorList>
            <person name="Guldener U."/>
        </authorList>
    </citation>
    <scope>NUCLEOTIDE SEQUENCE [LARGE SCALE GENOMIC DNA]</scope>
</reference>
<keyword evidence="1" id="KW-0732">Signal</keyword>
<proteinExistence type="predicted"/>
<accession>A0A1E1MAG1</accession>
<gene>
    <name evidence="2" type="ORF">RSE6_06491</name>
</gene>
<feature type="chain" id="PRO_5009448171" evidence="1">
    <location>
        <begin position="20"/>
        <end position="163"/>
    </location>
</feature>
<dbReference type="EMBL" id="FJVC01000236">
    <property type="protein sequence ID" value="CZT46106.1"/>
    <property type="molecule type" value="Genomic_DNA"/>
</dbReference>
<evidence type="ECO:0000256" key="1">
    <source>
        <dbReference type="SAM" id="SignalP"/>
    </source>
</evidence>
<feature type="signal peptide" evidence="1">
    <location>
        <begin position="1"/>
        <end position="19"/>
    </location>
</feature>
<name>A0A1E1MAG1_RHYSE</name>
<sequence length="163" mass="17991">MRFATASIILAFATTLSLAAPTPSNNINSFFNIDANNINQGFNLQAFNQNEIANLLFGFDVSGFNNQFQQFNAQFDQQAIQLLLLQLGGNQFGNSNLNGIQDLSQFNVNSFANQFNGQFQASWNANEILGLLLQLGLVDNQQIQNQLILSQQFQLGSQSCLGF</sequence>
<protein>
    <submittedName>
        <fullName evidence="2">Uncharacterized protein</fullName>
    </submittedName>
</protein>
<organism evidence="2 3">
    <name type="scientific">Rhynchosporium secalis</name>
    <name type="common">Barley scald fungus</name>
    <dbReference type="NCBI Taxonomy" id="38038"/>
    <lineage>
        <taxon>Eukaryota</taxon>
        <taxon>Fungi</taxon>
        <taxon>Dikarya</taxon>
        <taxon>Ascomycota</taxon>
        <taxon>Pezizomycotina</taxon>
        <taxon>Leotiomycetes</taxon>
        <taxon>Helotiales</taxon>
        <taxon>Ploettnerulaceae</taxon>
        <taxon>Rhynchosporium</taxon>
    </lineage>
</organism>
<dbReference type="AlphaFoldDB" id="A0A1E1MAG1"/>
<keyword evidence="3" id="KW-1185">Reference proteome</keyword>